<dbReference type="SMART" id="SM00256">
    <property type="entry name" value="FBOX"/>
    <property type="match status" value="1"/>
</dbReference>
<gene>
    <name evidence="2" type="ORF">XAT740_LOCUS55221</name>
</gene>
<dbReference type="InterPro" id="IPR001611">
    <property type="entry name" value="Leu-rich_rpt"/>
</dbReference>
<dbReference type="AlphaFoldDB" id="A0A816EQ17"/>
<dbReference type="PANTHER" id="PTHR24113:SF15">
    <property type="entry name" value="NACHT DOMAIN-CONTAINING PROTEIN"/>
    <property type="match status" value="1"/>
</dbReference>
<dbReference type="Pfam" id="PF00646">
    <property type="entry name" value="F-box"/>
    <property type="match status" value="1"/>
</dbReference>
<feature type="domain" description="F-box" evidence="1">
    <location>
        <begin position="1"/>
        <end position="48"/>
    </location>
</feature>
<dbReference type="Proteomes" id="UP000663828">
    <property type="component" value="Unassembled WGS sequence"/>
</dbReference>
<keyword evidence="3" id="KW-1185">Reference proteome</keyword>
<dbReference type="EMBL" id="CAJNOR010010250">
    <property type="protein sequence ID" value="CAF1652299.1"/>
    <property type="molecule type" value="Genomic_DNA"/>
</dbReference>
<dbReference type="GO" id="GO:0006913">
    <property type="term" value="P:nucleocytoplasmic transport"/>
    <property type="evidence" value="ECO:0007669"/>
    <property type="project" value="TreeGrafter"/>
</dbReference>
<dbReference type="Pfam" id="PF13516">
    <property type="entry name" value="LRR_6"/>
    <property type="match status" value="3"/>
</dbReference>
<name>A0A816EQ17_ADIRI</name>
<dbReference type="GO" id="GO:0005829">
    <property type="term" value="C:cytosol"/>
    <property type="evidence" value="ECO:0007669"/>
    <property type="project" value="TreeGrafter"/>
</dbReference>
<dbReference type="InterPro" id="IPR001810">
    <property type="entry name" value="F-box_dom"/>
</dbReference>
<protein>
    <recommendedName>
        <fullName evidence="1">F-box domain-containing protein</fullName>
    </recommendedName>
</protein>
<dbReference type="GO" id="GO:0031267">
    <property type="term" value="F:small GTPase binding"/>
    <property type="evidence" value="ECO:0007669"/>
    <property type="project" value="TreeGrafter"/>
</dbReference>
<dbReference type="PANTHER" id="PTHR24113">
    <property type="entry name" value="RAN GTPASE-ACTIVATING PROTEIN 1"/>
    <property type="match status" value="1"/>
</dbReference>
<sequence>MYSFLTLPVDIIYRILDHLDILTILLSLRNVCTRFNIVIDNYRPYVTLTDLNLCERNINGSKLQQLSYVLKNNTTITCLDLQQNELVADDAKYLSMILKENHSITTLNLLINEIDSQGMQYLADGLCHNQALRSLNLEQNRIGTEGMQHLARALRMNPVKEISKASFSSS</sequence>
<dbReference type="PROSITE" id="PS50181">
    <property type="entry name" value="FBOX"/>
    <property type="match status" value="1"/>
</dbReference>
<dbReference type="SMART" id="SM00368">
    <property type="entry name" value="LRR_RI"/>
    <property type="match status" value="3"/>
</dbReference>
<evidence type="ECO:0000313" key="3">
    <source>
        <dbReference type="Proteomes" id="UP000663828"/>
    </source>
</evidence>
<dbReference type="GO" id="GO:0005634">
    <property type="term" value="C:nucleus"/>
    <property type="evidence" value="ECO:0007669"/>
    <property type="project" value="TreeGrafter"/>
</dbReference>
<organism evidence="2 3">
    <name type="scientific">Adineta ricciae</name>
    <name type="common">Rotifer</name>
    <dbReference type="NCBI Taxonomy" id="249248"/>
    <lineage>
        <taxon>Eukaryota</taxon>
        <taxon>Metazoa</taxon>
        <taxon>Spiralia</taxon>
        <taxon>Gnathifera</taxon>
        <taxon>Rotifera</taxon>
        <taxon>Eurotatoria</taxon>
        <taxon>Bdelloidea</taxon>
        <taxon>Adinetida</taxon>
        <taxon>Adinetidae</taxon>
        <taxon>Adineta</taxon>
    </lineage>
</organism>
<dbReference type="SUPFAM" id="SSF52047">
    <property type="entry name" value="RNI-like"/>
    <property type="match status" value="1"/>
</dbReference>
<dbReference type="GO" id="GO:0005096">
    <property type="term" value="F:GTPase activator activity"/>
    <property type="evidence" value="ECO:0007669"/>
    <property type="project" value="InterPro"/>
</dbReference>
<evidence type="ECO:0000313" key="2">
    <source>
        <dbReference type="EMBL" id="CAF1652299.1"/>
    </source>
</evidence>
<dbReference type="SUPFAM" id="SSF81383">
    <property type="entry name" value="F-box domain"/>
    <property type="match status" value="1"/>
</dbReference>
<dbReference type="GO" id="GO:0048471">
    <property type="term" value="C:perinuclear region of cytoplasm"/>
    <property type="evidence" value="ECO:0007669"/>
    <property type="project" value="TreeGrafter"/>
</dbReference>
<comment type="caution">
    <text evidence="2">The sequence shown here is derived from an EMBL/GenBank/DDBJ whole genome shotgun (WGS) entry which is preliminary data.</text>
</comment>
<dbReference type="InterPro" id="IPR027038">
    <property type="entry name" value="RanGap"/>
</dbReference>
<evidence type="ECO:0000259" key="1">
    <source>
        <dbReference type="PROSITE" id="PS50181"/>
    </source>
</evidence>
<dbReference type="Gene3D" id="3.80.10.10">
    <property type="entry name" value="Ribonuclease Inhibitor"/>
    <property type="match status" value="1"/>
</dbReference>
<reference evidence="2" key="1">
    <citation type="submission" date="2021-02" db="EMBL/GenBank/DDBJ databases">
        <authorList>
            <person name="Nowell W R."/>
        </authorList>
    </citation>
    <scope>NUCLEOTIDE SEQUENCE</scope>
</reference>
<dbReference type="InterPro" id="IPR032675">
    <property type="entry name" value="LRR_dom_sf"/>
</dbReference>
<proteinExistence type="predicted"/>
<dbReference type="InterPro" id="IPR036047">
    <property type="entry name" value="F-box-like_dom_sf"/>
</dbReference>
<accession>A0A816EQ17</accession>